<sequence length="178" mass="19940">MKITAGAYETTSKRNLNPIANNASEAIGSSMRSDGCDAMRDMVESVRVAEQGISRNVTRQAKVRVKIKQKGSANEISHWARDHKISVLSPIYFSARLTRYGTRKAMITDFHHTDVKLGHNFAKTRSVYCLPRRFEMPQISTVINCAGYMALRLKTSTVEFGSTPDFIEKGSKRPIRGI</sequence>
<reference evidence="2" key="1">
    <citation type="submission" date="2008-07" db="EMBL/GenBank/DDBJ databases">
        <title>Annotation of Ajellomyces capsulatus strain H88.</title>
        <authorList>
            <person name="Champion M."/>
            <person name="Cuomo C."/>
            <person name="Ma L.-J."/>
            <person name="Henn M.R."/>
            <person name="Sil A."/>
            <person name="Goldman B."/>
            <person name="Young S.K."/>
            <person name="Kodira C.D."/>
            <person name="Zeng Q."/>
            <person name="Koehrsen M."/>
            <person name="Alvarado L."/>
            <person name="Berlin A."/>
            <person name="Borenstein D."/>
            <person name="Chen Z."/>
            <person name="Engels R."/>
            <person name="Freedman E."/>
            <person name="Gellesch M."/>
            <person name="Goldberg J."/>
            <person name="Griggs A."/>
            <person name="Gujja S."/>
            <person name="Heiman D."/>
            <person name="Hepburn T."/>
            <person name="Howarth C."/>
            <person name="Jen D."/>
            <person name="Larson L."/>
            <person name="Lewis B."/>
            <person name="Mehta T."/>
            <person name="Park D."/>
            <person name="Pearson M."/>
            <person name="Roberts A."/>
            <person name="Saif S."/>
            <person name="Shea T."/>
            <person name="Shenoy N."/>
            <person name="Sisk P."/>
            <person name="Stolte C."/>
            <person name="Sykes S."/>
            <person name="Walk T."/>
            <person name="White J."/>
            <person name="Yandava C."/>
            <person name="Klein B."/>
            <person name="McEwen J.G."/>
            <person name="Puccia R."/>
            <person name="Goldman G.H."/>
            <person name="Felipe M.S."/>
            <person name="Nino-Vega G."/>
            <person name="San-Blas G."/>
            <person name="Taylor J."/>
            <person name="Mendoza L."/>
            <person name="Galagan J."/>
            <person name="Nusbaum C."/>
            <person name="Birren B."/>
        </authorList>
    </citation>
    <scope>NUCLEOTIDE SEQUENCE [LARGE SCALE GENOMIC DNA]</scope>
    <source>
        <strain evidence="2">H88</strain>
    </source>
</reference>
<dbReference type="AlphaFoldDB" id="F0U859"/>
<evidence type="ECO:0000313" key="1">
    <source>
        <dbReference type="EMBL" id="EGC41672.1"/>
    </source>
</evidence>
<dbReference type="HOGENOM" id="CLU_1510166_0_0_1"/>
<organism evidence="2">
    <name type="scientific">Ajellomyces capsulatus (strain H88)</name>
    <name type="common">Darling's disease fungus</name>
    <name type="synonym">Histoplasma capsulatum</name>
    <dbReference type="NCBI Taxonomy" id="544711"/>
    <lineage>
        <taxon>Eukaryota</taxon>
        <taxon>Fungi</taxon>
        <taxon>Dikarya</taxon>
        <taxon>Ascomycota</taxon>
        <taxon>Pezizomycotina</taxon>
        <taxon>Eurotiomycetes</taxon>
        <taxon>Eurotiomycetidae</taxon>
        <taxon>Onygenales</taxon>
        <taxon>Ajellomycetaceae</taxon>
        <taxon>Histoplasma</taxon>
    </lineage>
</organism>
<gene>
    <name evidence="1" type="ORF">HCEG_01034</name>
</gene>
<dbReference type="EMBL" id="DS990636">
    <property type="protein sequence ID" value="EGC41672.1"/>
    <property type="molecule type" value="Genomic_DNA"/>
</dbReference>
<proteinExistence type="predicted"/>
<accession>F0U859</accession>
<name>F0U859_AJEC8</name>
<protein>
    <submittedName>
        <fullName evidence="1">Predicted protein</fullName>
    </submittedName>
</protein>
<evidence type="ECO:0000313" key="2">
    <source>
        <dbReference type="Proteomes" id="UP000008142"/>
    </source>
</evidence>
<dbReference type="OrthoDB" id="10412613at2759"/>
<dbReference type="Proteomes" id="UP000008142">
    <property type="component" value="Unassembled WGS sequence"/>
</dbReference>